<keyword evidence="2" id="KW-1185">Reference proteome</keyword>
<accession>A0AAE0XAH7</accession>
<proteinExistence type="predicted"/>
<evidence type="ECO:0000313" key="1">
    <source>
        <dbReference type="EMBL" id="KAK3689079.1"/>
    </source>
</evidence>
<protein>
    <submittedName>
        <fullName evidence="1">Uncharacterized protein</fullName>
    </submittedName>
</protein>
<dbReference type="EMBL" id="JAULSO010000002">
    <property type="protein sequence ID" value="KAK3689079.1"/>
    <property type="molecule type" value="Genomic_DNA"/>
</dbReference>
<evidence type="ECO:0000313" key="2">
    <source>
        <dbReference type="Proteomes" id="UP001270362"/>
    </source>
</evidence>
<gene>
    <name evidence="1" type="ORF">B0T22DRAFT_166445</name>
</gene>
<organism evidence="1 2">
    <name type="scientific">Podospora appendiculata</name>
    <dbReference type="NCBI Taxonomy" id="314037"/>
    <lineage>
        <taxon>Eukaryota</taxon>
        <taxon>Fungi</taxon>
        <taxon>Dikarya</taxon>
        <taxon>Ascomycota</taxon>
        <taxon>Pezizomycotina</taxon>
        <taxon>Sordariomycetes</taxon>
        <taxon>Sordariomycetidae</taxon>
        <taxon>Sordariales</taxon>
        <taxon>Podosporaceae</taxon>
        <taxon>Podospora</taxon>
    </lineage>
</organism>
<reference evidence="1" key="1">
    <citation type="journal article" date="2023" name="Mol. Phylogenet. Evol.">
        <title>Genome-scale phylogeny and comparative genomics of the fungal order Sordariales.</title>
        <authorList>
            <person name="Hensen N."/>
            <person name="Bonometti L."/>
            <person name="Westerberg I."/>
            <person name="Brannstrom I.O."/>
            <person name="Guillou S."/>
            <person name="Cros-Aarteil S."/>
            <person name="Calhoun S."/>
            <person name="Haridas S."/>
            <person name="Kuo A."/>
            <person name="Mondo S."/>
            <person name="Pangilinan J."/>
            <person name="Riley R."/>
            <person name="LaButti K."/>
            <person name="Andreopoulos B."/>
            <person name="Lipzen A."/>
            <person name="Chen C."/>
            <person name="Yan M."/>
            <person name="Daum C."/>
            <person name="Ng V."/>
            <person name="Clum A."/>
            <person name="Steindorff A."/>
            <person name="Ohm R.A."/>
            <person name="Martin F."/>
            <person name="Silar P."/>
            <person name="Natvig D.O."/>
            <person name="Lalanne C."/>
            <person name="Gautier V."/>
            <person name="Ament-Velasquez S.L."/>
            <person name="Kruys A."/>
            <person name="Hutchinson M.I."/>
            <person name="Powell A.J."/>
            <person name="Barry K."/>
            <person name="Miller A.N."/>
            <person name="Grigoriev I.V."/>
            <person name="Debuchy R."/>
            <person name="Gladieux P."/>
            <person name="Hiltunen Thoren M."/>
            <person name="Johannesson H."/>
        </authorList>
    </citation>
    <scope>NUCLEOTIDE SEQUENCE</scope>
    <source>
        <strain evidence="1">CBS 314.62</strain>
    </source>
</reference>
<reference evidence="1" key="2">
    <citation type="submission" date="2023-06" db="EMBL/GenBank/DDBJ databases">
        <authorList>
            <consortium name="Lawrence Berkeley National Laboratory"/>
            <person name="Haridas S."/>
            <person name="Hensen N."/>
            <person name="Bonometti L."/>
            <person name="Westerberg I."/>
            <person name="Brannstrom I.O."/>
            <person name="Guillou S."/>
            <person name="Cros-Aarteil S."/>
            <person name="Calhoun S."/>
            <person name="Kuo A."/>
            <person name="Mondo S."/>
            <person name="Pangilinan J."/>
            <person name="Riley R."/>
            <person name="Labutti K."/>
            <person name="Andreopoulos B."/>
            <person name="Lipzen A."/>
            <person name="Chen C."/>
            <person name="Yanf M."/>
            <person name="Daum C."/>
            <person name="Ng V."/>
            <person name="Clum A."/>
            <person name="Steindorff A."/>
            <person name="Ohm R."/>
            <person name="Martin F."/>
            <person name="Silar P."/>
            <person name="Natvig D."/>
            <person name="Lalanne C."/>
            <person name="Gautier V."/>
            <person name="Ament-Velasquez S.L."/>
            <person name="Kruys A."/>
            <person name="Hutchinson M.I."/>
            <person name="Powell A.J."/>
            <person name="Barry K."/>
            <person name="Miller A.N."/>
            <person name="Grigoriev I.V."/>
            <person name="Debuchy R."/>
            <person name="Gladieux P."/>
            <person name="Thoren M.H."/>
            <person name="Johannesson H."/>
        </authorList>
    </citation>
    <scope>NUCLEOTIDE SEQUENCE</scope>
    <source>
        <strain evidence="1">CBS 314.62</strain>
    </source>
</reference>
<dbReference type="AlphaFoldDB" id="A0AAE0XAH7"/>
<dbReference type="Proteomes" id="UP001270362">
    <property type="component" value="Unassembled WGS sequence"/>
</dbReference>
<comment type="caution">
    <text evidence="1">The sequence shown here is derived from an EMBL/GenBank/DDBJ whole genome shotgun (WGS) entry which is preliminary data.</text>
</comment>
<name>A0AAE0XAH7_9PEZI</name>
<sequence length="119" mass="12792">MVSGLAISLYTFCVMSAPVFALYASSRLASDDRAAALGEKGEISIAKCMATIPLQRRIVLVSGVHVHIPFHRSPCLYLSLPDYSFPSLGLAPLQIKRTVEIKAALSRAGRVHHGSTLCP</sequence>